<protein>
    <recommendedName>
        <fullName evidence="2">Prepilin peptidase</fullName>
    </recommendedName>
</protein>
<gene>
    <name evidence="1" type="ORF">MNBD_NITROSPIRAE03-1346</name>
</gene>
<reference evidence="1" key="1">
    <citation type="submission" date="2018-06" db="EMBL/GenBank/DDBJ databases">
        <authorList>
            <person name="Zhirakovskaya E."/>
        </authorList>
    </citation>
    <scope>NUCLEOTIDE SEQUENCE</scope>
</reference>
<organism evidence="1">
    <name type="scientific">hydrothermal vent metagenome</name>
    <dbReference type="NCBI Taxonomy" id="652676"/>
    <lineage>
        <taxon>unclassified sequences</taxon>
        <taxon>metagenomes</taxon>
        <taxon>ecological metagenomes</taxon>
    </lineage>
</organism>
<name>A0A3B1DED5_9ZZZZ</name>
<dbReference type="EMBL" id="UOGI01000294">
    <property type="protein sequence ID" value="VAX34338.1"/>
    <property type="molecule type" value="Genomic_DNA"/>
</dbReference>
<evidence type="ECO:0008006" key="2">
    <source>
        <dbReference type="Google" id="ProtNLM"/>
    </source>
</evidence>
<proteinExistence type="predicted"/>
<feature type="non-terminal residue" evidence="1">
    <location>
        <position position="1"/>
    </location>
</feature>
<dbReference type="AlphaFoldDB" id="A0A3B1DED5"/>
<evidence type="ECO:0000313" key="1">
    <source>
        <dbReference type="EMBL" id="VAX34338.1"/>
    </source>
</evidence>
<accession>A0A3B1DED5</accession>
<sequence>FGPFLALGSAISVLWGQELLKLYLRGYS</sequence>